<sequence length="549" mass="62368">MIRRILSLILLTSVMIKMPAQSFQNPILAGYYPDPSICKAGEDYYIVNSSFAYYPGLPLFHSKDLLNWKQIGYAMNRPEQLNLDGAGVSRGLFAPSISYHNGTFYIVCTEVSKLGNFVITAKDPKGPWTNPVKLPQVNGIDPSLFFDDNGKTYIVFNSIPPNNVSMHDGHRTIRMFEFDPVNLKVIGEEKLLINGGTDMAKKPVWIEGPHFIKKDGWYYLICAEGGTGYNHSEVVFRSKSPEGPFVSYEKNPILTQRQLDPKRKYPITTAGHADFVEGKDGKWWGIFLACRAYGDDYYNTGRETFMAPVVWKNGWPEFDLGGDEVKYSYPINAKIDKKREAFNGNYHFKDEFDQSSLNVRYQFLRTVRNEWYSLKNKPGSLSLQLQSETASGRGNPSFISFHQPHLKGYAATALNFTPASENEKAGILLFQNEKVHYYLCKSIKEGKEVVELYKADSLVKSIPLNIQAGKEIYFKIEAKTDEYAFYYATQKDKWNVLMDHADAKYLSTKSAGGFVGCVYAMYATSNGKPSASQAHYDWFEIKNNDDMYK</sequence>
<dbReference type="InterPro" id="IPR013320">
    <property type="entry name" value="ConA-like_dom_sf"/>
</dbReference>
<comment type="similarity">
    <text evidence="1 6">Belongs to the glycosyl hydrolase 43 family.</text>
</comment>
<dbReference type="Pfam" id="PF17851">
    <property type="entry name" value="GH43_C2"/>
    <property type="match status" value="1"/>
</dbReference>
<protein>
    <submittedName>
        <fullName evidence="9">Alpha-N-arabinofuranosidase</fullName>
    </submittedName>
</protein>
<dbReference type="InterPro" id="IPR023296">
    <property type="entry name" value="Glyco_hydro_beta-prop_sf"/>
</dbReference>
<dbReference type="Gene3D" id="2.115.10.20">
    <property type="entry name" value="Glycosyl hydrolase domain, family 43"/>
    <property type="match status" value="1"/>
</dbReference>
<evidence type="ECO:0000259" key="8">
    <source>
        <dbReference type="Pfam" id="PF17851"/>
    </source>
</evidence>
<comment type="caution">
    <text evidence="9">The sequence shown here is derived from an EMBL/GenBank/DDBJ whole genome shotgun (WGS) entry which is preliminary data.</text>
</comment>
<evidence type="ECO:0000256" key="7">
    <source>
        <dbReference type="SAM" id="SignalP"/>
    </source>
</evidence>
<dbReference type="Pfam" id="PF04616">
    <property type="entry name" value="Glyco_hydro_43"/>
    <property type="match status" value="1"/>
</dbReference>
<evidence type="ECO:0000256" key="2">
    <source>
        <dbReference type="ARBA" id="ARBA00022801"/>
    </source>
</evidence>
<evidence type="ECO:0000313" key="10">
    <source>
        <dbReference type="Proteomes" id="UP000295741"/>
    </source>
</evidence>
<dbReference type="InterPro" id="IPR041542">
    <property type="entry name" value="GH43_C2"/>
</dbReference>
<gene>
    <name evidence="9" type="ORF">BC659_0506</name>
</gene>
<evidence type="ECO:0000256" key="6">
    <source>
        <dbReference type="RuleBase" id="RU361187"/>
    </source>
</evidence>
<evidence type="ECO:0000256" key="3">
    <source>
        <dbReference type="ARBA" id="ARBA00023295"/>
    </source>
</evidence>
<feature type="site" description="Important for catalytic activity, responsible for pKa modulation of the active site Glu and correct orientation of both the proton donor and substrate" evidence="5">
    <location>
        <position position="141"/>
    </location>
</feature>
<keyword evidence="3 6" id="KW-0326">Glycosidase</keyword>
<name>A0A4R6IZV9_9BACT</name>
<dbReference type="CDD" id="cd18617">
    <property type="entry name" value="GH43_XynB-like"/>
    <property type="match status" value="1"/>
</dbReference>
<dbReference type="InterPro" id="IPR006710">
    <property type="entry name" value="Glyco_hydro_43"/>
</dbReference>
<proteinExistence type="inferred from homology"/>
<feature type="domain" description="Beta-xylosidase C-terminal Concanavalin A-like" evidence="8">
    <location>
        <begin position="349"/>
        <end position="542"/>
    </location>
</feature>
<dbReference type="InterPro" id="IPR051795">
    <property type="entry name" value="Glycosyl_Hydrlase_43"/>
</dbReference>
<feature type="active site" description="Proton donor" evidence="4">
    <location>
        <position position="207"/>
    </location>
</feature>
<feature type="chain" id="PRO_5020751590" evidence="7">
    <location>
        <begin position="23"/>
        <end position="549"/>
    </location>
</feature>
<accession>A0A4R6IZV9</accession>
<evidence type="ECO:0000256" key="5">
    <source>
        <dbReference type="PIRSR" id="PIRSR606710-2"/>
    </source>
</evidence>
<dbReference type="Proteomes" id="UP000295741">
    <property type="component" value="Unassembled WGS sequence"/>
</dbReference>
<feature type="active site" description="Proton acceptor" evidence="4">
    <location>
        <position position="34"/>
    </location>
</feature>
<keyword evidence="2 6" id="KW-0378">Hydrolase</keyword>
<feature type="signal peptide" evidence="7">
    <location>
        <begin position="1"/>
        <end position="22"/>
    </location>
</feature>
<organism evidence="9 10">
    <name type="scientific">Sediminibacterium goheungense</name>
    <dbReference type="NCBI Taxonomy" id="1086393"/>
    <lineage>
        <taxon>Bacteria</taxon>
        <taxon>Pseudomonadati</taxon>
        <taxon>Bacteroidota</taxon>
        <taxon>Chitinophagia</taxon>
        <taxon>Chitinophagales</taxon>
        <taxon>Chitinophagaceae</taxon>
        <taxon>Sediminibacterium</taxon>
    </lineage>
</organism>
<evidence type="ECO:0000313" key="9">
    <source>
        <dbReference type="EMBL" id="TDO28440.1"/>
    </source>
</evidence>
<dbReference type="OrthoDB" id="9801455at2"/>
<dbReference type="EMBL" id="SNWP01000010">
    <property type="protein sequence ID" value="TDO28440.1"/>
    <property type="molecule type" value="Genomic_DNA"/>
</dbReference>
<reference evidence="9 10" key="1">
    <citation type="submission" date="2019-03" db="EMBL/GenBank/DDBJ databases">
        <title>Genomic Encyclopedia of Archaeal and Bacterial Type Strains, Phase II (KMG-II): from individual species to whole genera.</title>
        <authorList>
            <person name="Goeker M."/>
        </authorList>
    </citation>
    <scope>NUCLEOTIDE SEQUENCE [LARGE SCALE GENOMIC DNA]</scope>
    <source>
        <strain evidence="9 10">DSM 28323</strain>
    </source>
</reference>
<dbReference type="PANTHER" id="PTHR42812:SF12">
    <property type="entry name" value="BETA-XYLOSIDASE-RELATED"/>
    <property type="match status" value="1"/>
</dbReference>
<keyword evidence="10" id="KW-1185">Reference proteome</keyword>
<dbReference type="PANTHER" id="PTHR42812">
    <property type="entry name" value="BETA-XYLOSIDASE"/>
    <property type="match status" value="1"/>
</dbReference>
<evidence type="ECO:0000256" key="4">
    <source>
        <dbReference type="PIRSR" id="PIRSR606710-1"/>
    </source>
</evidence>
<keyword evidence="7" id="KW-0732">Signal</keyword>
<dbReference type="SUPFAM" id="SSF49899">
    <property type="entry name" value="Concanavalin A-like lectins/glucanases"/>
    <property type="match status" value="1"/>
</dbReference>
<dbReference type="Gene3D" id="2.60.120.200">
    <property type="match status" value="1"/>
</dbReference>
<dbReference type="AlphaFoldDB" id="A0A4R6IZV9"/>
<evidence type="ECO:0000256" key="1">
    <source>
        <dbReference type="ARBA" id="ARBA00009865"/>
    </source>
</evidence>
<dbReference type="GO" id="GO:0004553">
    <property type="term" value="F:hydrolase activity, hydrolyzing O-glycosyl compounds"/>
    <property type="evidence" value="ECO:0007669"/>
    <property type="project" value="InterPro"/>
</dbReference>
<dbReference type="SUPFAM" id="SSF75005">
    <property type="entry name" value="Arabinanase/levansucrase/invertase"/>
    <property type="match status" value="1"/>
</dbReference>
<dbReference type="GO" id="GO:0005975">
    <property type="term" value="P:carbohydrate metabolic process"/>
    <property type="evidence" value="ECO:0007669"/>
    <property type="project" value="InterPro"/>
</dbReference>